<dbReference type="RefSeq" id="WP_004582946.1">
    <property type="nucleotide sequence ID" value="NZ_AP028878.1"/>
</dbReference>
<dbReference type="PATRIC" id="fig|626887.3.peg.372"/>
<accession>N6W1N9</accession>
<gene>
    <name evidence="1" type="ORF">J057_01980</name>
</gene>
<dbReference type="EMBL" id="APLQ01000010">
    <property type="protein sequence ID" value="ENO16440.1"/>
    <property type="molecule type" value="Genomic_DNA"/>
</dbReference>
<dbReference type="eggNOG" id="COG1020">
    <property type="taxonomic scope" value="Bacteria"/>
</dbReference>
<dbReference type="OrthoDB" id="7055830at2"/>
<evidence type="ECO:0000313" key="1">
    <source>
        <dbReference type="EMBL" id="ENO16440.1"/>
    </source>
</evidence>
<protein>
    <submittedName>
        <fullName evidence="1">Uncharacterized protein</fullName>
    </submittedName>
</protein>
<sequence length="343" mass="38893">MAKEATVVPDQLLELHIKHELAALKGAKLRKFIANEVKELFSLAEQVTLRQAVSEDQILGVIRRQVVEMDLDGGIPELAGDMASEVLSAGVQSDTRLRDILSREQATAFVEEFLELRHHRERLISEVMAHPVYQELVSNIVYHGLVNYLYEDNLISRNVPGVGSMMKFGKRVANRAVPGLDETFERRIKAYLSDNLPALIRRSEQFLQKALSDDELRDTIMAAWNGVEDRTLADLQSGLGELELQEFVVLGYEFWLEFRQTAYFEGCYTVVVNRLFEKYGDVPLTELLSDVGVDQAVVMAEVDTFAQPTLDLLREQGYLEALLRRRLAPFYRSSAVKKVLSES</sequence>
<reference evidence="1 2" key="1">
    <citation type="journal article" date="2013" name="Genome Announc.">
        <title>Genome Sequence of the Polycyclic Aromatic Hydrocarbon-Degrading Bacterium Strain Marinobacter nanhaiticus D15-8WT.</title>
        <authorList>
            <person name="Cui Z."/>
            <person name="Gao W."/>
            <person name="Li Q."/>
            <person name="Xu G."/>
            <person name="Zheng L."/>
        </authorList>
    </citation>
    <scope>NUCLEOTIDE SEQUENCE [LARGE SCALE GENOMIC DNA]</scope>
    <source>
        <strain evidence="1 2">D15-8W</strain>
    </source>
</reference>
<dbReference type="AlphaFoldDB" id="N6W1N9"/>
<dbReference type="STRING" id="626887.J057_01980"/>
<proteinExistence type="predicted"/>
<dbReference type="Proteomes" id="UP000013165">
    <property type="component" value="Unassembled WGS sequence"/>
</dbReference>
<name>N6W1N9_9GAMM</name>
<dbReference type="HOGENOM" id="CLU_069341_0_0_6"/>
<evidence type="ECO:0000313" key="2">
    <source>
        <dbReference type="Proteomes" id="UP000013165"/>
    </source>
</evidence>
<keyword evidence="2" id="KW-1185">Reference proteome</keyword>
<organism evidence="1 2">
    <name type="scientific">Marinobacter nanhaiticus D15-8W</name>
    <dbReference type="NCBI Taxonomy" id="626887"/>
    <lineage>
        <taxon>Bacteria</taxon>
        <taxon>Pseudomonadati</taxon>
        <taxon>Pseudomonadota</taxon>
        <taxon>Gammaproteobacteria</taxon>
        <taxon>Pseudomonadales</taxon>
        <taxon>Marinobacteraceae</taxon>
        <taxon>Marinobacter</taxon>
    </lineage>
</organism>
<comment type="caution">
    <text evidence="1">The sequence shown here is derived from an EMBL/GenBank/DDBJ whole genome shotgun (WGS) entry which is preliminary data.</text>
</comment>